<accession>A0A3M3YS43</accession>
<dbReference type="PROSITE" id="PS50231">
    <property type="entry name" value="RICIN_B_LECTIN"/>
    <property type="match status" value="1"/>
</dbReference>
<dbReference type="SUPFAM" id="SSF50370">
    <property type="entry name" value="Ricin B-like lectins"/>
    <property type="match status" value="2"/>
</dbReference>
<reference evidence="1 2" key="1">
    <citation type="submission" date="2018-08" db="EMBL/GenBank/DDBJ databases">
        <title>Recombination of ecologically and evolutionarily significant loci maintains genetic cohesion in the Pseudomonas syringae species complex.</title>
        <authorList>
            <person name="Dillon M."/>
            <person name="Thakur S."/>
            <person name="Almeida R.N.D."/>
            <person name="Weir B.S."/>
            <person name="Guttman D.S."/>
        </authorList>
    </citation>
    <scope>NUCLEOTIDE SEQUENCE [LARGE SCALE GENOMIC DNA]</scope>
    <source>
        <strain evidence="1 2">ICMP 8902</strain>
    </source>
</reference>
<dbReference type="Proteomes" id="UP000279372">
    <property type="component" value="Unassembled WGS sequence"/>
</dbReference>
<evidence type="ECO:0000313" key="1">
    <source>
        <dbReference type="EMBL" id="RMO84313.1"/>
    </source>
</evidence>
<comment type="caution">
    <text evidence="1">The sequence shown here is derived from an EMBL/GenBank/DDBJ whole genome shotgun (WGS) entry which is preliminary data.</text>
</comment>
<dbReference type="EMBL" id="RBQB01000259">
    <property type="protein sequence ID" value="RMO84313.1"/>
    <property type="molecule type" value="Genomic_DNA"/>
</dbReference>
<gene>
    <name evidence="1" type="ORF">ALQ33_04620</name>
</gene>
<protein>
    <submittedName>
        <fullName evidence="1">Lectin repeat domain protein</fullName>
    </submittedName>
</protein>
<organism evidence="1 2">
    <name type="scientific">Pseudomonas syringae pv. philadelphi</name>
    <dbReference type="NCBI Taxonomy" id="251706"/>
    <lineage>
        <taxon>Bacteria</taxon>
        <taxon>Pseudomonadati</taxon>
        <taxon>Pseudomonadota</taxon>
        <taxon>Gammaproteobacteria</taxon>
        <taxon>Pseudomonadales</taxon>
        <taxon>Pseudomonadaceae</taxon>
        <taxon>Pseudomonas</taxon>
    </lineage>
</organism>
<dbReference type="Gene3D" id="2.80.10.50">
    <property type="match status" value="2"/>
</dbReference>
<evidence type="ECO:0000313" key="2">
    <source>
        <dbReference type="Proteomes" id="UP000279372"/>
    </source>
</evidence>
<proteinExistence type="predicted"/>
<sequence length="844" mass="92546">MTQVRSGLVNPVLTASFYFRNGFKASTIQTAQGMRQYQATGRVMKTIPAFTYVFFLGLFHSNVFSAEMNPYEKIISAARGEQACLTLDNDLSSVSLSKCINTDHQQWIFASSGSMLYIKNKALSGSAQAMCLFAPNRSSISMATCAGAGSSDYQSKRLWSRDGNGLLSNKYIRDLGFDNYLQPNGSEQLVFGTAEAALSKWTITQPLYEEIISTVRGADACLSLAGDLTSVVLQKCLGRESQQWIFTPQGTRLYVKNKLLATSEQDMCLLAANSNSIKMATCASANSNDYQSKRLWSRDGSNPGLLSNKYISDLGKANYLQSNASEQLIFGSKEEGSASWSIAKRYGYIRNVEKGQETCLALSADEVNVEFSPCKDVAGQDWRMSVIAPGYKKLTNRALLDRDAEKCLGPHSKIINCQGTGYTSERSWSYSRNFVPSTQGLILANKYRNDLAGDNEVLGFSGNTVQMVPESRSNAVTWNLELAVPMIPTRPIVGDRKVLLLHTQYSDKPETDFVEVQRGFFGSPNDNYSFINAVHFSSDNNLHFTGDAVTGLDLGPRPSDCPSTELRNKAIGLARDKGFDRNDYDYVAVEIPSTSCSWSGLAAMPGWWAMGNGVGWKPWMWQHEFGHSLGGPHAKSLERCLYDNREVVQVGGSGCTVTSAGDPSDTLNGGGSRLYPIPYLYYAGWLTDEQFPEVINNGTYEIAPLFRKNHAAAVKGLRIFRSDGSYLTLELRTPSPGFENWPADDPFVNGVIVRIARFSGNSVSNTLVDTTPTGIHGMRDAPLRPGASADDVLSGKRITVSRIDDTGATLEISDIPGSSLADHLLFERSFIEQAVQQDDEGVED</sequence>
<name>A0A3M3YS43_9PSED</name>
<dbReference type="SUPFAM" id="SSF55486">
    <property type="entry name" value="Metalloproteases ('zincins'), catalytic domain"/>
    <property type="match status" value="1"/>
</dbReference>
<dbReference type="AlphaFoldDB" id="A0A3M3YS43"/>
<dbReference type="InterPro" id="IPR035992">
    <property type="entry name" value="Ricin_B-like_lectins"/>
</dbReference>